<feature type="compositionally biased region" description="Basic and acidic residues" evidence="1">
    <location>
        <begin position="48"/>
        <end position="58"/>
    </location>
</feature>
<proteinExistence type="predicted"/>
<evidence type="ECO:0000313" key="2">
    <source>
        <dbReference type="EMBL" id="KAJ1137885.1"/>
    </source>
</evidence>
<dbReference type="EMBL" id="JANPWB010000010">
    <property type="protein sequence ID" value="KAJ1137885.1"/>
    <property type="molecule type" value="Genomic_DNA"/>
</dbReference>
<name>A0AAV7QHZ1_PLEWA</name>
<reference evidence="2" key="1">
    <citation type="journal article" date="2022" name="bioRxiv">
        <title>Sequencing and chromosome-scale assembly of the giantPleurodeles waltlgenome.</title>
        <authorList>
            <person name="Brown T."/>
            <person name="Elewa A."/>
            <person name="Iarovenko S."/>
            <person name="Subramanian E."/>
            <person name="Araus A.J."/>
            <person name="Petzold A."/>
            <person name="Susuki M."/>
            <person name="Suzuki K.-i.T."/>
            <person name="Hayashi T."/>
            <person name="Toyoda A."/>
            <person name="Oliveira C."/>
            <person name="Osipova E."/>
            <person name="Leigh N.D."/>
            <person name="Simon A."/>
            <person name="Yun M.H."/>
        </authorList>
    </citation>
    <scope>NUCLEOTIDE SEQUENCE</scope>
    <source>
        <strain evidence="2">20211129_DDA</strain>
        <tissue evidence="2">Liver</tissue>
    </source>
</reference>
<accession>A0AAV7QHZ1</accession>
<keyword evidence="3" id="KW-1185">Reference proteome</keyword>
<comment type="caution">
    <text evidence="2">The sequence shown here is derived from an EMBL/GenBank/DDBJ whole genome shotgun (WGS) entry which is preliminary data.</text>
</comment>
<organism evidence="2 3">
    <name type="scientific">Pleurodeles waltl</name>
    <name type="common">Iberian ribbed newt</name>
    <dbReference type="NCBI Taxonomy" id="8319"/>
    <lineage>
        <taxon>Eukaryota</taxon>
        <taxon>Metazoa</taxon>
        <taxon>Chordata</taxon>
        <taxon>Craniata</taxon>
        <taxon>Vertebrata</taxon>
        <taxon>Euteleostomi</taxon>
        <taxon>Amphibia</taxon>
        <taxon>Batrachia</taxon>
        <taxon>Caudata</taxon>
        <taxon>Salamandroidea</taxon>
        <taxon>Salamandridae</taxon>
        <taxon>Pleurodelinae</taxon>
        <taxon>Pleurodeles</taxon>
    </lineage>
</organism>
<gene>
    <name evidence="2" type="ORF">NDU88_004281</name>
</gene>
<evidence type="ECO:0000313" key="3">
    <source>
        <dbReference type="Proteomes" id="UP001066276"/>
    </source>
</evidence>
<sequence>MLGRQGLIERATRFGEVKTTPRGRGRTRKPVTDKPRPQESAARGKRVVRQEEPSRKAPELQQTSEEVV</sequence>
<protein>
    <submittedName>
        <fullName evidence="2">Uncharacterized protein</fullName>
    </submittedName>
</protein>
<evidence type="ECO:0000256" key="1">
    <source>
        <dbReference type="SAM" id="MobiDB-lite"/>
    </source>
</evidence>
<dbReference type="Proteomes" id="UP001066276">
    <property type="component" value="Chromosome 6"/>
</dbReference>
<dbReference type="AlphaFoldDB" id="A0AAV7QHZ1"/>
<feature type="region of interest" description="Disordered" evidence="1">
    <location>
        <begin position="1"/>
        <end position="68"/>
    </location>
</feature>